<dbReference type="Proteomes" id="UP001565368">
    <property type="component" value="Unassembled WGS sequence"/>
</dbReference>
<organism evidence="1 2">
    <name type="scientific">Vanrija albida</name>
    <dbReference type="NCBI Taxonomy" id="181172"/>
    <lineage>
        <taxon>Eukaryota</taxon>
        <taxon>Fungi</taxon>
        <taxon>Dikarya</taxon>
        <taxon>Basidiomycota</taxon>
        <taxon>Agaricomycotina</taxon>
        <taxon>Tremellomycetes</taxon>
        <taxon>Trichosporonales</taxon>
        <taxon>Trichosporonaceae</taxon>
        <taxon>Vanrija</taxon>
    </lineage>
</organism>
<reference evidence="1 2" key="1">
    <citation type="submission" date="2023-08" db="EMBL/GenBank/DDBJ databases">
        <title>Annotated Genome Sequence of Vanrija albida AlHP1.</title>
        <authorList>
            <person name="Herzog R."/>
        </authorList>
    </citation>
    <scope>NUCLEOTIDE SEQUENCE [LARGE SCALE GENOMIC DNA]</scope>
    <source>
        <strain evidence="1 2">AlHP1</strain>
    </source>
</reference>
<sequence>MPSPVSLNHTSFPAIFDDIFNSLDHGGLVAMRATSCANRDRADARLFAHVVVRRVLEDEYPAALDPHFFELYDRNENRLPIPLLEVSGEASVDRPKWHGGLRVARVRDMFKHTRTVDCTTKLPGHHAFRLPIIKDWGYLTNLVVIISSDLFSNPNLRWTKVWCLVAKHFETFCHETHKATTSRSITLVGLQEALQEAFNRYGNGGRYSSPPTLPLHFLLDRQSWYPQSYRLIEVLGTFYETINRFKIQCMSLQEYTAEMTAEERTNELDPTISLFQSCNVCDPL</sequence>
<protein>
    <submittedName>
        <fullName evidence="1">Uncharacterized protein</fullName>
    </submittedName>
</protein>
<proteinExistence type="predicted"/>
<gene>
    <name evidence="1" type="ORF">Q8F55_003189</name>
</gene>
<comment type="caution">
    <text evidence="1">The sequence shown here is derived from an EMBL/GenBank/DDBJ whole genome shotgun (WGS) entry which is preliminary data.</text>
</comment>
<evidence type="ECO:0000313" key="2">
    <source>
        <dbReference type="Proteomes" id="UP001565368"/>
    </source>
</evidence>
<accession>A0ABR3QBT4</accession>
<dbReference type="RefSeq" id="XP_069212123.1">
    <property type="nucleotide sequence ID" value="XM_069351737.1"/>
</dbReference>
<dbReference type="EMBL" id="JBBXJM010000002">
    <property type="protein sequence ID" value="KAL1412179.1"/>
    <property type="molecule type" value="Genomic_DNA"/>
</dbReference>
<name>A0ABR3QBT4_9TREE</name>
<keyword evidence="2" id="KW-1185">Reference proteome</keyword>
<evidence type="ECO:0000313" key="1">
    <source>
        <dbReference type="EMBL" id="KAL1412179.1"/>
    </source>
</evidence>
<dbReference type="GeneID" id="95984232"/>